<dbReference type="GeneID" id="104789235"/>
<dbReference type="InterPro" id="IPR000504">
    <property type="entry name" value="RRM_dom"/>
</dbReference>
<dbReference type="PROSITE" id="PS50102">
    <property type="entry name" value="RRM"/>
    <property type="match status" value="1"/>
</dbReference>
<keyword evidence="5" id="KW-1185">Reference proteome</keyword>
<evidence type="ECO:0000256" key="3">
    <source>
        <dbReference type="SAM" id="MobiDB-lite"/>
    </source>
</evidence>
<dbReference type="InterPro" id="IPR035979">
    <property type="entry name" value="RBD_domain_sf"/>
</dbReference>
<evidence type="ECO:0000313" key="5">
    <source>
        <dbReference type="Proteomes" id="UP000694864"/>
    </source>
</evidence>
<name>A0ABM0ZBH5_CAMSA</name>
<gene>
    <name evidence="6" type="primary">LOC104789235</name>
</gene>
<evidence type="ECO:0000256" key="2">
    <source>
        <dbReference type="PROSITE-ProRule" id="PRU00176"/>
    </source>
</evidence>
<dbReference type="InterPro" id="IPR012677">
    <property type="entry name" value="Nucleotide-bd_a/b_plait_sf"/>
</dbReference>
<evidence type="ECO:0000256" key="1">
    <source>
        <dbReference type="ARBA" id="ARBA00022884"/>
    </source>
</evidence>
<reference evidence="6" key="2">
    <citation type="submission" date="2025-08" db="UniProtKB">
        <authorList>
            <consortium name="RefSeq"/>
        </authorList>
    </citation>
    <scope>IDENTIFICATION</scope>
    <source>
        <tissue evidence="6">Leaf</tissue>
    </source>
</reference>
<feature type="domain" description="RRM" evidence="4">
    <location>
        <begin position="77"/>
        <end position="125"/>
    </location>
</feature>
<dbReference type="SMART" id="SM00360">
    <property type="entry name" value="RRM"/>
    <property type="match status" value="1"/>
</dbReference>
<reference evidence="5" key="1">
    <citation type="journal article" date="2014" name="Nat. Commun.">
        <title>The emerging biofuel crop Camelina sativa retains a highly undifferentiated hexaploid genome structure.</title>
        <authorList>
            <person name="Kagale S."/>
            <person name="Koh C."/>
            <person name="Nixon J."/>
            <person name="Bollina V."/>
            <person name="Clarke W.E."/>
            <person name="Tuteja R."/>
            <person name="Spillane C."/>
            <person name="Robinson S.J."/>
            <person name="Links M.G."/>
            <person name="Clarke C."/>
            <person name="Higgins E.E."/>
            <person name="Huebert T."/>
            <person name="Sharpe A.G."/>
            <person name="Parkin I.A."/>
        </authorList>
    </citation>
    <scope>NUCLEOTIDE SEQUENCE [LARGE SCALE GENOMIC DNA]</scope>
    <source>
        <strain evidence="5">cv. DH55</strain>
    </source>
</reference>
<dbReference type="Pfam" id="PF00076">
    <property type="entry name" value="RRM_1"/>
    <property type="match status" value="1"/>
</dbReference>
<feature type="compositionally biased region" description="Gly residues" evidence="3">
    <location>
        <begin position="175"/>
        <end position="194"/>
    </location>
</feature>
<feature type="compositionally biased region" description="Gly residues" evidence="3">
    <location>
        <begin position="127"/>
        <end position="168"/>
    </location>
</feature>
<protein>
    <submittedName>
        <fullName evidence="6">Glycine-rich RNA-binding protein 8-like</fullName>
    </submittedName>
</protein>
<accession>A0ABM0ZBH5</accession>
<dbReference type="InterPro" id="IPR052462">
    <property type="entry name" value="SLIRP/GR-RBP-like"/>
</dbReference>
<evidence type="ECO:0000259" key="4">
    <source>
        <dbReference type="PROSITE" id="PS50102"/>
    </source>
</evidence>
<keyword evidence="1 2" id="KW-0694">RNA-binding</keyword>
<feature type="region of interest" description="Disordered" evidence="3">
    <location>
        <begin position="122"/>
        <end position="194"/>
    </location>
</feature>
<dbReference type="Proteomes" id="UP000694864">
    <property type="component" value="Chromosome 5"/>
</dbReference>
<dbReference type="SUPFAM" id="SSF54928">
    <property type="entry name" value="RNA-binding domain, RBD"/>
    <property type="match status" value="1"/>
</dbReference>
<dbReference type="RefSeq" id="XP_010513266.1">
    <property type="nucleotide sequence ID" value="XM_010514964.2"/>
</dbReference>
<dbReference type="PANTHER" id="PTHR48027">
    <property type="entry name" value="HETEROGENEOUS NUCLEAR RIBONUCLEOPROTEIN 87F-RELATED"/>
    <property type="match status" value="1"/>
</dbReference>
<organism evidence="5 6">
    <name type="scientific">Camelina sativa</name>
    <name type="common">False flax</name>
    <name type="synonym">Myagrum sativum</name>
    <dbReference type="NCBI Taxonomy" id="90675"/>
    <lineage>
        <taxon>Eukaryota</taxon>
        <taxon>Viridiplantae</taxon>
        <taxon>Streptophyta</taxon>
        <taxon>Embryophyta</taxon>
        <taxon>Tracheophyta</taxon>
        <taxon>Spermatophyta</taxon>
        <taxon>Magnoliopsida</taxon>
        <taxon>eudicotyledons</taxon>
        <taxon>Gunneridae</taxon>
        <taxon>Pentapetalae</taxon>
        <taxon>rosids</taxon>
        <taxon>malvids</taxon>
        <taxon>Brassicales</taxon>
        <taxon>Brassicaceae</taxon>
        <taxon>Camelineae</taxon>
        <taxon>Camelina</taxon>
    </lineage>
</organism>
<dbReference type="Gene3D" id="3.30.70.330">
    <property type="match status" value="1"/>
</dbReference>
<proteinExistence type="predicted"/>
<sequence>MSWYITRMQRRHHSMKLRIRRFLQRNQTEKPLFEETEYDELAKSGVEFERKTSTQRSCLLDEQSKTTQERRRDGVQRIINNRETGRSRGFRFVTFKDEKSMRDVIEEINGKELDGRTIIVNEAQSQGSGGGGGCRGGGSGGYHSGGGYERRSGGYGSGGGGSGRGGYGGDREGGSDYGGGDGGYRGSGDGGSGW</sequence>
<evidence type="ECO:0000313" key="6">
    <source>
        <dbReference type="RefSeq" id="XP_010513266.1"/>
    </source>
</evidence>